<evidence type="ECO:0000256" key="7">
    <source>
        <dbReference type="SAM" id="MobiDB-lite"/>
    </source>
</evidence>
<evidence type="ECO:0000256" key="5">
    <source>
        <dbReference type="ARBA" id="ARBA00023242"/>
    </source>
</evidence>
<evidence type="ECO:0000256" key="2">
    <source>
        <dbReference type="ARBA" id="ARBA00022491"/>
    </source>
</evidence>
<dbReference type="NCBIfam" id="TIGR01568">
    <property type="entry name" value="A_thal_3678"/>
    <property type="match status" value="1"/>
</dbReference>
<dbReference type="PROSITE" id="PS51754">
    <property type="entry name" value="OVATE"/>
    <property type="match status" value="1"/>
</dbReference>
<evidence type="ECO:0000259" key="8">
    <source>
        <dbReference type="PROSITE" id="PS51754"/>
    </source>
</evidence>
<protein>
    <recommendedName>
        <fullName evidence="6">Transcription repressor</fullName>
    </recommendedName>
    <alternativeName>
        <fullName evidence="6">Ovate family protein</fullName>
    </alternativeName>
</protein>
<feature type="compositionally biased region" description="Basic residues" evidence="7">
    <location>
        <begin position="121"/>
        <end position="144"/>
    </location>
</feature>
<feature type="domain" description="OVATE" evidence="8">
    <location>
        <begin position="236"/>
        <end position="295"/>
    </location>
</feature>
<evidence type="ECO:0000256" key="6">
    <source>
        <dbReference type="RuleBase" id="RU367028"/>
    </source>
</evidence>
<comment type="subcellular location">
    <subcellularLocation>
        <location evidence="1 6">Nucleus</location>
    </subcellularLocation>
</comment>
<evidence type="ECO:0000313" key="9">
    <source>
        <dbReference type="EMBL" id="KAJ9183963.1"/>
    </source>
</evidence>
<evidence type="ECO:0000256" key="3">
    <source>
        <dbReference type="ARBA" id="ARBA00023015"/>
    </source>
</evidence>
<evidence type="ECO:0000313" key="10">
    <source>
        <dbReference type="Proteomes" id="UP001174677"/>
    </source>
</evidence>
<dbReference type="InterPro" id="IPR038933">
    <property type="entry name" value="Ovate"/>
</dbReference>
<keyword evidence="2 6" id="KW-0678">Repressor</keyword>
<gene>
    <name evidence="9" type="ORF">P3X46_007755</name>
</gene>
<keyword evidence="4 6" id="KW-0804">Transcription</keyword>
<feature type="region of interest" description="Disordered" evidence="7">
    <location>
        <begin position="170"/>
        <end position="219"/>
    </location>
</feature>
<reference evidence="9" key="1">
    <citation type="journal article" date="2023" name="Plant Biotechnol. J.">
        <title>Chromosome-level wild Hevea brasiliensis genome provides new tools for genomic-assisted breeding and valuable loci to elevate rubber yield.</title>
        <authorList>
            <person name="Cheng H."/>
            <person name="Song X."/>
            <person name="Hu Y."/>
            <person name="Wu T."/>
            <person name="Yang Q."/>
            <person name="An Z."/>
            <person name="Feng S."/>
            <person name="Deng Z."/>
            <person name="Wu W."/>
            <person name="Zeng X."/>
            <person name="Tu M."/>
            <person name="Wang X."/>
            <person name="Huang H."/>
        </authorList>
    </citation>
    <scope>NUCLEOTIDE SEQUENCE</scope>
    <source>
        <strain evidence="9">MT/VB/25A 57/8</strain>
    </source>
</reference>
<organism evidence="9 10">
    <name type="scientific">Hevea brasiliensis</name>
    <name type="common">Para rubber tree</name>
    <name type="synonym">Siphonia brasiliensis</name>
    <dbReference type="NCBI Taxonomy" id="3981"/>
    <lineage>
        <taxon>Eukaryota</taxon>
        <taxon>Viridiplantae</taxon>
        <taxon>Streptophyta</taxon>
        <taxon>Embryophyta</taxon>
        <taxon>Tracheophyta</taxon>
        <taxon>Spermatophyta</taxon>
        <taxon>Magnoliopsida</taxon>
        <taxon>eudicotyledons</taxon>
        <taxon>Gunneridae</taxon>
        <taxon>Pentapetalae</taxon>
        <taxon>rosids</taxon>
        <taxon>fabids</taxon>
        <taxon>Malpighiales</taxon>
        <taxon>Euphorbiaceae</taxon>
        <taxon>Crotonoideae</taxon>
        <taxon>Micrandreae</taxon>
        <taxon>Hevea</taxon>
    </lineage>
</organism>
<name>A0ABQ9MVH8_HEVBR</name>
<evidence type="ECO:0000256" key="4">
    <source>
        <dbReference type="ARBA" id="ARBA00023163"/>
    </source>
</evidence>
<comment type="caution">
    <text evidence="9">The sequence shown here is derived from an EMBL/GenBank/DDBJ whole genome shotgun (WGS) entry which is preliminary data.</text>
</comment>
<comment type="function">
    <text evidence="6">Transcriptional repressor that regulates multiple aspects of plant growth and development.</text>
</comment>
<keyword evidence="3 6" id="KW-0805">Transcription regulation</keyword>
<dbReference type="Pfam" id="PF04844">
    <property type="entry name" value="Ovate"/>
    <property type="match status" value="1"/>
</dbReference>
<proteinExistence type="predicted"/>
<dbReference type="InterPro" id="IPR006458">
    <property type="entry name" value="Ovate_C"/>
</dbReference>
<dbReference type="EMBL" id="JARPOI010000004">
    <property type="protein sequence ID" value="KAJ9183963.1"/>
    <property type="molecule type" value="Genomic_DNA"/>
</dbReference>
<feature type="compositionally biased region" description="Acidic residues" evidence="7">
    <location>
        <begin position="170"/>
        <end position="181"/>
    </location>
</feature>
<feature type="compositionally biased region" description="Low complexity" evidence="7">
    <location>
        <begin position="186"/>
        <end position="197"/>
    </location>
</feature>
<feature type="compositionally biased region" description="Basic residues" evidence="7">
    <location>
        <begin position="198"/>
        <end position="215"/>
    </location>
</feature>
<dbReference type="PANTHER" id="PTHR33057">
    <property type="entry name" value="TRANSCRIPTION REPRESSOR OFP7-RELATED"/>
    <property type="match status" value="1"/>
</dbReference>
<evidence type="ECO:0000256" key="1">
    <source>
        <dbReference type="ARBA" id="ARBA00004123"/>
    </source>
</evidence>
<dbReference type="Proteomes" id="UP001174677">
    <property type="component" value="Chromosome 4"/>
</dbReference>
<keyword evidence="10" id="KW-1185">Reference proteome</keyword>
<feature type="region of interest" description="Disordered" evidence="7">
    <location>
        <begin position="104"/>
        <end position="156"/>
    </location>
</feature>
<sequence>MENRFKMRISRMFRGSFGSCRTRNSSDVVEEAVFVPQKHKEHFHFHVMEPLPLPPKPLPFNSICRPKCPETTAKAITNSIFPRKKISRRFPPFISANYNTNGNNCPPASPASPFHRGLGFRAKRNSSRSVKNKKKKKNNPHLKSNRRDMSLFSSSSQDSAYFEGSYWFSSEEDEDEREGESDTLFSSRSLSSDSSGSHCHRSRRKKFSSRRRRVASKSSQMGVFPLHGKMKESFAVVKSSSDPYNDFRTSMVEMIVEKKMFAAKDLEQLLQCFLSLNSYHHHRIIMEVFTEICEALFSNWS</sequence>
<accession>A0ABQ9MVH8</accession>
<dbReference type="PANTHER" id="PTHR33057:SF17">
    <property type="entry name" value="TRANSCRIPTION REPRESSOR OFP8"/>
    <property type="match status" value="1"/>
</dbReference>
<keyword evidence="5 6" id="KW-0539">Nucleus</keyword>